<dbReference type="InterPro" id="IPR008972">
    <property type="entry name" value="Cupredoxin"/>
</dbReference>
<keyword evidence="4" id="KW-0560">Oxidoreductase</keyword>
<dbReference type="SUPFAM" id="SSF49503">
    <property type="entry name" value="Cupredoxins"/>
    <property type="match status" value="1"/>
</dbReference>
<evidence type="ECO:0000259" key="9">
    <source>
        <dbReference type="Pfam" id="PF07732"/>
    </source>
</evidence>
<dbReference type="PANTHER" id="PTHR11709:SF488">
    <property type="entry name" value="LACCASE-RELATED"/>
    <property type="match status" value="1"/>
</dbReference>
<evidence type="ECO:0000256" key="3">
    <source>
        <dbReference type="ARBA" id="ARBA00022737"/>
    </source>
</evidence>
<dbReference type="Proteomes" id="UP001498476">
    <property type="component" value="Unassembled WGS sequence"/>
</dbReference>
<name>A0ABR1GWF9_9HYPO</name>
<keyword evidence="11" id="KW-1185">Reference proteome</keyword>
<dbReference type="PANTHER" id="PTHR11709">
    <property type="entry name" value="MULTI-COPPER OXIDASE"/>
    <property type="match status" value="1"/>
</dbReference>
<evidence type="ECO:0000313" key="11">
    <source>
        <dbReference type="Proteomes" id="UP001498476"/>
    </source>
</evidence>
<comment type="caution">
    <text evidence="10">The sequence shown here is derived from an EMBL/GenBank/DDBJ whole genome shotgun (WGS) entry which is preliminary data.</text>
</comment>
<dbReference type="Pfam" id="PF07732">
    <property type="entry name" value="Cu-oxidase_3"/>
    <property type="match status" value="2"/>
</dbReference>
<protein>
    <recommendedName>
        <fullName evidence="9">Plastocyanin-like domain-containing protein</fullName>
    </recommendedName>
</protein>
<evidence type="ECO:0000256" key="5">
    <source>
        <dbReference type="ARBA" id="ARBA00023008"/>
    </source>
</evidence>
<proteinExistence type="inferred from homology"/>
<feature type="domain" description="Plastocyanin-like" evidence="9">
    <location>
        <begin position="33"/>
        <end position="86"/>
    </location>
</feature>
<evidence type="ECO:0000313" key="10">
    <source>
        <dbReference type="EMBL" id="KAK7413172.1"/>
    </source>
</evidence>
<keyword evidence="3" id="KW-0677">Repeat</keyword>
<feature type="region of interest" description="Disordered" evidence="7">
    <location>
        <begin position="167"/>
        <end position="187"/>
    </location>
</feature>
<evidence type="ECO:0000256" key="1">
    <source>
        <dbReference type="ARBA" id="ARBA00010609"/>
    </source>
</evidence>
<reference evidence="10 11" key="1">
    <citation type="journal article" date="2025" name="Microbiol. Resour. Announc.">
        <title>Draft genome sequences for Neonectria magnoliae and Neonectria punicea, canker pathogens of Liriodendron tulipifera and Acer saccharum in West Virginia.</title>
        <authorList>
            <person name="Petronek H.M."/>
            <person name="Kasson M.T."/>
            <person name="Metheny A.M."/>
            <person name="Stauder C.M."/>
            <person name="Lovett B."/>
            <person name="Lynch S.C."/>
            <person name="Garnas J.R."/>
            <person name="Kasson L.R."/>
            <person name="Stajich J.E."/>
        </authorList>
    </citation>
    <scope>NUCLEOTIDE SEQUENCE [LARGE SCALE GENOMIC DNA]</scope>
    <source>
        <strain evidence="10 11">NRRL 64653</strain>
    </source>
</reference>
<evidence type="ECO:0000256" key="8">
    <source>
        <dbReference type="SAM" id="SignalP"/>
    </source>
</evidence>
<dbReference type="InterPro" id="IPR011707">
    <property type="entry name" value="Cu-oxidase-like_N"/>
</dbReference>
<keyword evidence="8" id="KW-0732">Signal</keyword>
<keyword evidence="2" id="KW-0479">Metal-binding</keyword>
<accession>A0ABR1GWF9</accession>
<feature type="chain" id="PRO_5045240495" description="Plastocyanin-like domain-containing protein" evidence="8">
    <location>
        <begin position="22"/>
        <end position="187"/>
    </location>
</feature>
<evidence type="ECO:0000256" key="6">
    <source>
        <dbReference type="ARBA" id="ARBA00023180"/>
    </source>
</evidence>
<keyword evidence="6" id="KW-0325">Glycoprotein</keyword>
<dbReference type="Gene3D" id="2.60.40.420">
    <property type="entry name" value="Cupredoxins - blue copper proteins"/>
    <property type="match status" value="1"/>
</dbReference>
<dbReference type="CDD" id="cd13850">
    <property type="entry name" value="CuRO_1_Abr2_like"/>
    <property type="match status" value="1"/>
</dbReference>
<dbReference type="EMBL" id="JAZAVJ010000137">
    <property type="protein sequence ID" value="KAK7413172.1"/>
    <property type="molecule type" value="Genomic_DNA"/>
</dbReference>
<gene>
    <name evidence="10" type="ORF">QQX98_007951</name>
</gene>
<evidence type="ECO:0000256" key="7">
    <source>
        <dbReference type="SAM" id="MobiDB-lite"/>
    </source>
</evidence>
<comment type="similarity">
    <text evidence="1">Belongs to the multicopper oxidase family.</text>
</comment>
<feature type="domain" description="Plastocyanin-like" evidence="9">
    <location>
        <begin position="97"/>
        <end position="165"/>
    </location>
</feature>
<sequence length="187" mass="20633">MLPFQPLFLPLFLLPGPFALATKYEKAFDLTLTWEAYAPDGFKRDVILVNGQFPGPLLELTEGDDVLVNVHNEMPFDTTIHFHGIIGLPPSQPVDQSLIKPSGIEMLHTPWSDGVPGLTQVPIPPGSSFSHRWTATQHGSHWYHAHVGGQLGDGLYGPIIIHPREDRENPFSLISEDPASIQAMEKG</sequence>
<dbReference type="InterPro" id="IPR045087">
    <property type="entry name" value="Cu-oxidase_fam"/>
</dbReference>
<keyword evidence="5" id="KW-0186">Copper</keyword>
<evidence type="ECO:0000256" key="2">
    <source>
        <dbReference type="ARBA" id="ARBA00022723"/>
    </source>
</evidence>
<organism evidence="10 11">
    <name type="scientific">Neonectria punicea</name>
    <dbReference type="NCBI Taxonomy" id="979145"/>
    <lineage>
        <taxon>Eukaryota</taxon>
        <taxon>Fungi</taxon>
        <taxon>Dikarya</taxon>
        <taxon>Ascomycota</taxon>
        <taxon>Pezizomycotina</taxon>
        <taxon>Sordariomycetes</taxon>
        <taxon>Hypocreomycetidae</taxon>
        <taxon>Hypocreales</taxon>
        <taxon>Nectriaceae</taxon>
        <taxon>Neonectria</taxon>
    </lineage>
</organism>
<feature type="signal peptide" evidence="8">
    <location>
        <begin position="1"/>
        <end position="21"/>
    </location>
</feature>
<evidence type="ECO:0000256" key="4">
    <source>
        <dbReference type="ARBA" id="ARBA00023002"/>
    </source>
</evidence>